<evidence type="ECO:0000256" key="2">
    <source>
        <dbReference type="ARBA" id="ARBA00007783"/>
    </source>
</evidence>
<comment type="subcellular location">
    <subcellularLocation>
        <location evidence="1">Cell inner membrane</location>
        <topology evidence="1">Multi-pass membrane protein</topology>
    </subcellularLocation>
</comment>
<dbReference type="OrthoDB" id="9794365at2"/>
<dbReference type="Proteomes" id="UP001154420">
    <property type="component" value="Unassembled WGS sequence"/>
</dbReference>
<keyword evidence="3" id="KW-0813">Transport</keyword>
<evidence type="ECO:0000259" key="6">
    <source>
        <dbReference type="PROSITE" id="PS51012"/>
    </source>
</evidence>
<dbReference type="AlphaFoldDB" id="A0A9X5BFH9"/>
<comment type="caution">
    <text evidence="7">The sequence shown here is derived from an EMBL/GenBank/DDBJ whole genome shotgun (WGS) entry which is preliminary data.</text>
</comment>
<evidence type="ECO:0000256" key="3">
    <source>
        <dbReference type="ARBA" id="ARBA00022448"/>
    </source>
</evidence>
<sequence>MTFCREVKKYWKFAVYAAKADLQDEVANSYLNWIWWILEPLSSMLIYVLIFGVVFKNNEPYFPVFVFIGITVWDYFSRCITSSVNLIRSNQHIISRVYIPKYILLIQRMLVLAFKMLIGWLIVAVMMIAYKVPVGIKLMYVLPDLMVFFVFCFACSLYFLHFGVYVNDLSRLLAIALNLAFYVTGIFFNIQKSIPAPFGYLLQRINPIAYLLFCIRKSLLNQEPPSAILLGIWMLISLLLAAGGIRLIRKNENNYVKLI</sequence>
<protein>
    <submittedName>
        <fullName evidence="7">Polysaccharide ABC transporter</fullName>
    </submittedName>
</protein>
<accession>A0A9X5BFH9</accession>
<dbReference type="GO" id="GO:0015920">
    <property type="term" value="P:lipopolysaccharide transport"/>
    <property type="evidence" value="ECO:0007669"/>
    <property type="project" value="TreeGrafter"/>
</dbReference>
<feature type="transmembrane region" description="Helical" evidence="5">
    <location>
        <begin position="61"/>
        <end position="81"/>
    </location>
</feature>
<dbReference type="InterPro" id="IPR047817">
    <property type="entry name" value="ABC2_TM_bact-type"/>
</dbReference>
<evidence type="ECO:0000313" key="7">
    <source>
        <dbReference type="EMBL" id="NBJ92683.1"/>
    </source>
</evidence>
<proteinExistence type="inferred from homology"/>
<keyword evidence="4" id="KW-0997">Cell inner membrane</keyword>
<keyword evidence="4" id="KW-1003">Cell membrane</keyword>
<evidence type="ECO:0000256" key="1">
    <source>
        <dbReference type="ARBA" id="ARBA00004429"/>
    </source>
</evidence>
<keyword evidence="5" id="KW-0472">Membrane</keyword>
<feature type="transmembrane region" description="Helical" evidence="5">
    <location>
        <begin position="172"/>
        <end position="190"/>
    </location>
</feature>
<feature type="transmembrane region" description="Helical" evidence="5">
    <location>
        <begin position="140"/>
        <end position="160"/>
    </location>
</feature>
<dbReference type="RefSeq" id="WP_160559774.1">
    <property type="nucleotide sequence ID" value="NZ_QZDT01000011.1"/>
</dbReference>
<feature type="transmembrane region" description="Helical" evidence="5">
    <location>
        <begin position="102"/>
        <end position="128"/>
    </location>
</feature>
<feature type="transmembrane region" description="Helical" evidence="5">
    <location>
        <begin position="227"/>
        <end position="248"/>
    </location>
</feature>
<feature type="domain" description="ABC transmembrane type-2" evidence="6">
    <location>
        <begin position="31"/>
        <end position="251"/>
    </location>
</feature>
<name>A0A9X5BFH9_9FIRM</name>
<reference evidence="7" key="1">
    <citation type="submission" date="2018-09" db="EMBL/GenBank/DDBJ databases">
        <title>Murine metabolic-syndrome-specific gut microbial biobank.</title>
        <authorList>
            <person name="Liu C."/>
        </authorList>
    </citation>
    <scope>NUCLEOTIDE SEQUENCE</scope>
    <source>
        <strain evidence="7">D42-62</strain>
    </source>
</reference>
<comment type="similarity">
    <text evidence="2">Belongs to the ABC-2 integral membrane protein family.</text>
</comment>
<evidence type="ECO:0000256" key="4">
    <source>
        <dbReference type="ARBA" id="ARBA00022519"/>
    </source>
</evidence>
<organism evidence="7 8">
    <name type="scientific">Parablautia muri</name>
    <dbReference type="NCBI Taxonomy" id="2320879"/>
    <lineage>
        <taxon>Bacteria</taxon>
        <taxon>Bacillati</taxon>
        <taxon>Bacillota</taxon>
        <taxon>Clostridia</taxon>
        <taxon>Lachnospirales</taxon>
        <taxon>Lachnospiraceae</taxon>
        <taxon>Parablautia</taxon>
    </lineage>
</organism>
<dbReference type="EMBL" id="QZDT01000011">
    <property type="protein sequence ID" value="NBJ92683.1"/>
    <property type="molecule type" value="Genomic_DNA"/>
</dbReference>
<dbReference type="GO" id="GO:0005886">
    <property type="term" value="C:plasma membrane"/>
    <property type="evidence" value="ECO:0007669"/>
    <property type="project" value="UniProtKB-SubCell"/>
</dbReference>
<evidence type="ECO:0000256" key="5">
    <source>
        <dbReference type="SAM" id="Phobius"/>
    </source>
</evidence>
<dbReference type="PROSITE" id="PS51012">
    <property type="entry name" value="ABC_TM2"/>
    <property type="match status" value="1"/>
</dbReference>
<keyword evidence="5" id="KW-1133">Transmembrane helix</keyword>
<keyword evidence="5" id="KW-0812">Transmembrane</keyword>
<evidence type="ECO:0000313" key="8">
    <source>
        <dbReference type="Proteomes" id="UP001154420"/>
    </source>
</evidence>
<dbReference type="PANTHER" id="PTHR30413:SF8">
    <property type="entry name" value="TRANSPORT PERMEASE PROTEIN"/>
    <property type="match status" value="1"/>
</dbReference>
<dbReference type="PANTHER" id="PTHR30413">
    <property type="entry name" value="INNER MEMBRANE TRANSPORT PERMEASE"/>
    <property type="match status" value="1"/>
</dbReference>
<keyword evidence="8" id="KW-1185">Reference proteome</keyword>
<feature type="transmembrane region" description="Helical" evidence="5">
    <location>
        <begin position="33"/>
        <end position="55"/>
    </location>
</feature>
<gene>
    <name evidence="7" type="ORF">D5281_08770</name>
</gene>